<dbReference type="Proteomes" id="UP001460072">
    <property type="component" value="Unassembled WGS sequence"/>
</dbReference>
<organism evidence="3 4">
    <name type="scientific">Flavobacterium aureirubrum</name>
    <dbReference type="NCBI Taxonomy" id="3133147"/>
    <lineage>
        <taxon>Bacteria</taxon>
        <taxon>Pseudomonadati</taxon>
        <taxon>Bacteroidota</taxon>
        <taxon>Flavobacteriia</taxon>
        <taxon>Flavobacteriales</taxon>
        <taxon>Flavobacteriaceae</taxon>
        <taxon>Flavobacterium</taxon>
    </lineage>
</organism>
<keyword evidence="4" id="KW-1185">Reference proteome</keyword>
<reference evidence="3 4" key="1">
    <citation type="submission" date="2024-03" db="EMBL/GenBank/DDBJ databases">
        <title>Two novel species of the genus Flavobacterium exhibiting potentially degradation of complex polysaccharides.</title>
        <authorList>
            <person name="Lian X."/>
        </authorList>
    </citation>
    <scope>NUCLEOTIDE SEQUENCE [LARGE SCALE GENOMIC DNA]</scope>
    <source>
        <strain evidence="4">j3</strain>
    </source>
</reference>
<proteinExistence type="predicted"/>
<dbReference type="EMBL" id="JBCGDO010000026">
    <property type="protein sequence ID" value="MEM0543790.1"/>
    <property type="molecule type" value="Genomic_DNA"/>
</dbReference>
<dbReference type="PANTHER" id="PTHR34220:SF7">
    <property type="entry name" value="SENSOR HISTIDINE KINASE YPDA"/>
    <property type="match status" value="1"/>
</dbReference>
<sequence>MRLRVLYHLAFWSFFILLFWQQNPDANTRDILTWFILLGVSASVVYANLYILFPKFLFKRNYLVYLLLLVLTIGLGAFILWFIIPSANANFNLPLFQHFINLFFIFVITSSFKFFREYSRKQELLIKAENEQLKTELALLKSQVNPHFLFNTLNNLYGLITQNQNQQASDVTLKLADLMRYLLESSKTDLVNLNKEIQFIDDYLSLEKIRLSQKTDINFKVSGMNKELFVAPLLFIPLVENAFKHGLNKILADSFAHFSLSVQNNELFFEAINSVGKSTENSEKSGTGLENLKKRLQLIYPHKHQLDVEQTANQFKVILHIQL</sequence>
<feature type="transmembrane region" description="Helical" evidence="1">
    <location>
        <begin position="5"/>
        <end position="22"/>
    </location>
</feature>
<feature type="transmembrane region" description="Helical" evidence="1">
    <location>
        <begin position="62"/>
        <end position="84"/>
    </location>
</feature>
<comment type="caution">
    <text evidence="3">The sequence shown here is derived from an EMBL/GenBank/DDBJ whole genome shotgun (WGS) entry which is preliminary data.</text>
</comment>
<dbReference type="InterPro" id="IPR050640">
    <property type="entry name" value="Bact_2-comp_sensor_kinase"/>
</dbReference>
<protein>
    <submittedName>
        <fullName evidence="3">Histidine kinase</fullName>
    </submittedName>
</protein>
<keyword evidence="3" id="KW-0418">Kinase</keyword>
<dbReference type="InterPro" id="IPR036890">
    <property type="entry name" value="HATPase_C_sf"/>
</dbReference>
<keyword evidence="1" id="KW-1133">Transmembrane helix</keyword>
<dbReference type="PANTHER" id="PTHR34220">
    <property type="entry name" value="SENSOR HISTIDINE KINASE YPDA"/>
    <property type="match status" value="1"/>
</dbReference>
<feature type="transmembrane region" description="Helical" evidence="1">
    <location>
        <begin position="34"/>
        <end position="53"/>
    </location>
</feature>
<accession>A0ABU9N857</accession>
<dbReference type="RefSeq" id="WP_342696967.1">
    <property type="nucleotide sequence ID" value="NZ_JBCGDO010000026.1"/>
</dbReference>
<feature type="transmembrane region" description="Helical" evidence="1">
    <location>
        <begin position="96"/>
        <end position="115"/>
    </location>
</feature>
<dbReference type="InterPro" id="IPR010559">
    <property type="entry name" value="Sig_transdc_His_kin_internal"/>
</dbReference>
<dbReference type="Pfam" id="PF06580">
    <property type="entry name" value="His_kinase"/>
    <property type="match status" value="1"/>
</dbReference>
<keyword evidence="1" id="KW-0472">Membrane</keyword>
<dbReference type="GO" id="GO:0016301">
    <property type="term" value="F:kinase activity"/>
    <property type="evidence" value="ECO:0007669"/>
    <property type="project" value="UniProtKB-KW"/>
</dbReference>
<evidence type="ECO:0000256" key="1">
    <source>
        <dbReference type="SAM" id="Phobius"/>
    </source>
</evidence>
<evidence type="ECO:0000259" key="2">
    <source>
        <dbReference type="Pfam" id="PF06580"/>
    </source>
</evidence>
<gene>
    <name evidence="3" type="ORF">WFZ85_14290</name>
</gene>
<keyword evidence="3" id="KW-0808">Transferase</keyword>
<evidence type="ECO:0000313" key="3">
    <source>
        <dbReference type="EMBL" id="MEM0543790.1"/>
    </source>
</evidence>
<feature type="domain" description="Signal transduction histidine kinase internal region" evidence="2">
    <location>
        <begin position="136"/>
        <end position="214"/>
    </location>
</feature>
<dbReference type="Gene3D" id="3.30.565.10">
    <property type="entry name" value="Histidine kinase-like ATPase, C-terminal domain"/>
    <property type="match status" value="1"/>
</dbReference>
<keyword evidence="1" id="KW-0812">Transmembrane</keyword>
<evidence type="ECO:0000313" key="4">
    <source>
        <dbReference type="Proteomes" id="UP001460072"/>
    </source>
</evidence>
<name>A0ABU9N857_9FLAO</name>